<dbReference type="STRING" id="1619036.US58_C0026G0004"/>
<accession>A0A0G0H9E4</accession>
<comment type="caution">
    <text evidence="2">The sequence shown here is derived from an EMBL/GenBank/DDBJ whole genome shotgun (WGS) entry which is preliminary data.</text>
</comment>
<dbReference type="Proteomes" id="UP000034333">
    <property type="component" value="Unassembled WGS sequence"/>
</dbReference>
<sequence length="96" mass="11194">MIKEYLQYLHNNPKKYWFKAKLYGRGWVPATWQGWLVIVIFVGLLTLNSHRVSAAYPTSEVVSSFALQNIVLVLILILICYKTGEKPHWQWGSKDK</sequence>
<gene>
    <name evidence="2" type="ORF">US58_C0026G0004</name>
</gene>
<keyword evidence="1" id="KW-0812">Transmembrane</keyword>
<feature type="transmembrane region" description="Helical" evidence="1">
    <location>
        <begin position="22"/>
        <end position="45"/>
    </location>
</feature>
<keyword evidence="1" id="KW-1133">Transmembrane helix</keyword>
<name>A0A0G0H9E4_9BACT</name>
<organism evidence="2 3">
    <name type="scientific">Candidatus Magasanikbacteria bacterium GW2011_GWA2_37_8</name>
    <dbReference type="NCBI Taxonomy" id="1619036"/>
    <lineage>
        <taxon>Bacteria</taxon>
        <taxon>Candidatus Magasanikiibacteriota</taxon>
    </lineage>
</organism>
<evidence type="ECO:0000256" key="1">
    <source>
        <dbReference type="SAM" id="Phobius"/>
    </source>
</evidence>
<evidence type="ECO:0000313" key="3">
    <source>
        <dbReference type="Proteomes" id="UP000034333"/>
    </source>
</evidence>
<proteinExistence type="predicted"/>
<feature type="transmembrane region" description="Helical" evidence="1">
    <location>
        <begin position="65"/>
        <end position="84"/>
    </location>
</feature>
<reference evidence="2 3" key="1">
    <citation type="journal article" date="2015" name="Nature">
        <title>rRNA introns, odd ribosomes, and small enigmatic genomes across a large radiation of phyla.</title>
        <authorList>
            <person name="Brown C.T."/>
            <person name="Hug L.A."/>
            <person name="Thomas B.C."/>
            <person name="Sharon I."/>
            <person name="Castelle C.J."/>
            <person name="Singh A."/>
            <person name="Wilkins M.J."/>
            <person name="Williams K.H."/>
            <person name="Banfield J.F."/>
        </authorList>
    </citation>
    <scope>NUCLEOTIDE SEQUENCE [LARGE SCALE GENOMIC DNA]</scope>
</reference>
<evidence type="ECO:0000313" key="2">
    <source>
        <dbReference type="EMBL" id="KKQ39898.1"/>
    </source>
</evidence>
<dbReference type="AlphaFoldDB" id="A0A0G0H9E4"/>
<protein>
    <submittedName>
        <fullName evidence="2">Uncharacterized protein</fullName>
    </submittedName>
</protein>
<dbReference type="EMBL" id="LBTN01000026">
    <property type="protein sequence ID" value="KKQ39898.1"/>
    <property type="molecule type" value="Genomic_DNA"/>
</dbReference>
<keyword evidence="1" id="KW-0472">Membrane</keyword>